<gene>
    <name evidence="1" type="ORF">WRSd3_01333</name>
</gene>
<dbReference type="EMBL" id="AXUT01000094">
    <property type="protein sequence ID" value="ESU80567.1"/>
    <property type="molecule type" value="Genomic_DNA"/>
</dbReference>
<name>A0A090NJE8_SHIDY</name>
<organism evidence="1 2">
    <name type="scientific">Shigella dysenteriae WRSd3</name>
    <dbReference type="NCBI Taxonomy" id="1401327"/>
    <lineage>
        <taxon>Bacteria</taxon>
        <taxon>Pseudomonadati</taxon>
        <taxon>Pseudomonadota</taxon>
        <taxon>Gammaproteobacteria</taxon>
        <taxon>Enterobacterales</taxon>
        <taxon>Enterobacteriaceae</taxon>
        <taxon>Shigella</taxon>
    </lineage>
</organism>
<proteinExistence type="predicted"/>
<comment type="caution">
    <text evidence="1">The sequence shown here is derived from an EMBL/GenBank/DDBJ whole genome shotgun (WGS) entry which is preliminary data.</text>
</comment>
<accession>A0A090NJE8</accession>
<reference evidence="1 2" key="1">
    <citation type="submission" date="2013-10" db="EMBL/GenBank/DDBJ databases">
        <title>Draft genomes and the virulence plasmids of Sd1617 vaccine constructs: WRSd3 and WRSd5.</title>
        <authorList>
            <person name="Aksomboon Vongsawan A."/>
            <person name="Venkatesan M.M."/>
            <person name="Vaisvil B."/>
            <person name="Emel G."/>
            <person name="Kepatral V."/>
            <person name="Sethabutr O."/>
            <person name="Serichantalergs O."/>
            <person name="Mason C."/>
        </authorList>
    </citation>
    <scope>NUCLEOTIDE SEQUENCE [LARGE SCALE GENOMIC DNA]</scope>
    <source>
        <strain evidence="1 2">WRSd3</strain>
    </source>
</reference>
<dbReference type="PATRIC" id="fig|1401327.3.peg.1230"/>
<protein>
    <submittedName>
        <fullName evidence="1">Uncharacterized protein</fullName>
    </submittedName>
</protein>
<evidence type="ECO:0000313" key="1">
    <source>
        <dbReference type="EMBL" id="ESU80567.1"/>
    </source>
</evidence>
<evidence type="ECO:0000313" key="2">
    <source>
        <dbReference type="Proteomes" id="UP000017944"/>
    </source>
</evidence>
<dbReference type="Proteomes" id="UP000017944">
    <property type="component" value="Unassembled WGS sequence"/>
</dbReference>
<sequence>MHTSVFRAAGIVLFSEMQNNKKQGHIMKDEIHSTSINPDVVEQFLALMNTHCKSSEEALTMLSTLCYNLMMTCGIHSMDSQMLNGHGISMQLQGIDIAEKPGKNIH</sequence>
<dbReference type="AlphaFoldDB" id="A0A090NJE8"/>